<evidence type="ECO:0000259" key="2">
    <source>
        <dbReference type="PROSITE" id="PS51644"/>
    </source>
</evidence>
<dbReference type="Gene3D" id="3.40.50.1010">
    <property type="entry name" value="5'-nuclease"/>
    <property type="match status" value="1"/>
</dbReference>
<name>A0A9D2NT12_9FIRM</name>
<reference evidence="3" key="1">
    <citation type="journal article" date="2021" name="PeerJ">
        <title>Extensive microbial diversity within the chicken gut microbiome revealed by metagenomics and culture.</title>
        <authorList>
            <person name="Gilroy R."/>
            <person name="Ravi A."/>
            <person name="Getino M."/>
            <person name="Pursley I."/>
            <person name="Horton D.L."/>
            <person name="Alikhan N.F."/>
            <person name="Baker D."/>
            <person name="Gharbi K."/>
            <person name="Hall N."/>
            <person name="Watson M."/>
            <person name="Adriaenssens E.M."/>
            <person name="Foster-Nyarko E."/>
            <person name="Jarju S."/>
            <person name="Secka A."/>
            <person name="Antonio M."/>
            <person name="Oren A."/>
            <person name="Chaudhuri R.R."/>
            <person name="La Ragione R."/>
            <person name="Hildebrand F."/>
            <person name="Pallen M.J."/>
        </authorList>
    </citation>
    <scope>NUCLEOTIDE SEQUENCE</scope>
    <source>
        <strain evidence="3">ChiGjej1B1-1692</strain>
    </source>
</reference>
<dbReference type="PANTHER" id="PTHR35811">
    <property type="entry name" value="SLR1870 PROTEIN"/>
    <property type="match status" value="1"/>
</dbReference>
<dbReference type="Pfam" id="PF01936">
    <property type="entry name" value="NYN"/>
    <property type="match status" value="1"/>
</dbReference>
<reference evidence="3" key="2">
    <citation type="submission" date="2021-04" db="EMBL/GenBank/DDBJ databases">
        <authorList>
            <person name="Gilroy R."/>
        </authorList>
    </citation>
    <scope>NUCLEOTIDE SEQUENCE</scope>
    <source>
        <strain evidence="3">ChiGjej1B1-1692</strain>
    </source>
</reference>
<dbReference type="PROSITE" id="PS51644">
    <property type="entry name" value="HTH_OST"/>
    <property type="match status" value="2"/>
</dbReference>
<dbReference type="GO" id="GO:0004540">
    <property type="term" value="F:RNA nuclease activity"/>
    <property type="evidence" value="ECO:0007669"/>
    <property type="project" value="InterPro"/>
</dbReference>
<organism evidence="3 4">
    <name type="scientific">Candidatus Mediterraneibacter faecigallinarum</name>
    <dbReference type="NCBI Taxonomy" id="2838669"/>
    <lineage>
        <taxon>Bacteria</taxon>
        <taxon>Bacillati</taxon>
        <taxon>Bacillota</taxon>
        <taxon>Clostridia</taxon>
        <taxon>Lachnospirales</taxon>
        <taxon>Lachnospiraceae</taxon>
        <taxon>Mediterraneibacter</taxon>
    </lineage>
</organism>
<evidence type="ECO:0000256" key="1">
    <source>
        <dbReference type="SAM" id="MobiDB-lite"/>
    </source>
</evidence>
<dbReference type="CDD" id="cd10146">
    <property type="entry name" value="LabA_like_C"/>
    <property type="match status" value="2"/>
</dbReference>
<proteinExistence type="predicted"/>
<evidence type="ECO:0000313" key="4">
    <source>
        <dbReference type="Proteomes" id="UP000823894"/>
    </source>
</evidence>
<sequence>MEDRFALLIDADNVSAKYIKPILDELSKYGNVTYKRIYGDWTKTNNASWKEELLQNSITPIQQFSYTHGKNATDSAMIIDAMDMLYTSELEGFCLVSSDSDFTKLASRLRESGKTVIGMGEDKTPSPFRKACDIFTVLELLLEDNTMEKEERNTSHHPQEKEQKKENAVSRDQIEEAVIKIITENQNDDRETGLGEVGSRLVKLYPDFDVRRYGYSLLSKFLETFPKLKLIQEGTKVTVTLYEDKSKKERLEEYIIQQIRSNGRYGISLGSLGNRIRMKFGDFKVRDYGFSQFKQYIQSFPQVELEDDGERTRAVYQMGDDSRLYKR</sequence>
<dbReference type="PANTHER" id="PTHR35811:SF1">
    <property type="entry name" value="HTH OST-TYPE DOMAIN-CONTAINING PROTEIN"/>
    <property type="match status" value="1"/>
</dbReference>
<evidence type="ECO:0000313" key="3">
    <source>
        <dbReference type="EMBL" id="HJC37975.1"/>
    </source>
</evidence>
<dbReference type="InterPro" id="IPR025605">
    <property type="entry name" value="OST-HTH/LOTUS_dom"/>
</dbReference>
<feature type="region of interest" description="Disordered" evidence="1">
    <location>
        <begin position="146"/>
        <end position="170"/>
    </location>
</feature>
<dbReference type="Proteomes" id="UP000823894">
    <property type="component" value="Unassembled WGS sequence"/>
</dbReference>
<dbReference type="Pfam" id="PF12872">
    <property type="entry name" value="OST-HTH"/>
    <property type="match status" value="2"/>
</dbReference>
<dbReference type="InterPro" id="IPR021139">
    <property type="entry name" value="NYN"/>
</dbReference>
<dbReference type="AlphaFoldDB" id="A0A9D2NT12"/>
<dbReference type="EMBL" id="DWWK01000034">
    <property type="protein sequence ID" value="HJC37975.1"/>
    <property type="molecule type" value="Genomic_DNA"/>
</dbReference>
<feature type="domain" description="HTH OST-type" evidence="2">
    <location>
        <begin position="247"/>
        <end position="319"/>
    </location>
</feature>
<accession>A0A9D2NT12</accession>
<dbReference type="Gene3D" id="3.30.420.610">
    <property type="entry name" value="LOTUS domain-like"/>
    <property type="match status" value="2"/>
</dbReference>
<protein>
    <submittedName>
        <fullName evidence="3">NYN domain-containing protein</fullName>
    </submittedName>
</protein>
<dbReference type="CDD" id="cd11297">
    <property type="entry name" value="PIN_LabA-like_N_1"/>
    <property type="match status" value="1"/>
</dbReference>
<dbReference type="InterPro" id="IPR041966">
    <property type="entry name" value="LOTUS-like"/>
</dbReference>
<comment type="caution">
    <text evidence="3">The sequence shown here is derived from an EMBL/GenBank/DDBJ whole genome shotgun (WGS) entry which is preliminary data.</text>
</comment>
<feature type="domain" description="HTH OST-type" evidence="2">
    <location>
        <begin position="170"/>
        <end position="245"/>
    </location>
</feature>
<gene>
    <name evidence="3" type="ORF">H9757_02765</name>
</gene>